<dbReference type="Proteomes" id="UP001062846">
    <property type="component" value="Chromosome 12"/>
</dbReference>
<keyword evidence="2" id="KW-1185">Reference proteome</keyword>
<dbReference type="EMBL" id="CM046399">
    <property type="protein sequence ID" value="KAI8528632.1"/>
    <property type="molecule type" value="Genomic_DNA"/>
</dbReference>
<protein>
    <submittedName>
        <fullName evidence="1">Uncharacterized protein</fullName>
    </submittedName>
</protein>
<organism evidence="1 2">
    <name type="scientific">Rhododendron molle</name>
    <name type="common">Chinese azalea</name>
    <name type="synonym">Azalea mollis</name>
    <dbReference type="NCBI Taxonomy" id="49168"/>
    <lineage>
        <taxon>Eukaryota</taxon>
        <taxon>Viridiplantae</taxon>
        <taxon>Streptophyta</taxon>
        <taxon>Embryophyta</taxon>
        <taxon>Tracheophyta</taxon>
        <taxon>Spermatophyta</taxon>
        <taxon>Magnoliopsida</taxon>
        <taxon>eudicotyledons</taxon>
        <taxon>Gunneridae</taxon>
        <taxon>Pentapetalae</taxon>
        <taxon>asterids</taxon>
        <taxon>Ericales</taxon>
        <taxon>Ericaceae</taxon>
        <taxon>Ericoideae</taxon>
        <taxon>Rhodoreae</taxon>
        <taxon>Rhododendron</taxon>
    </lineage>
</organism>
<sequence length="71" mass="7413">MLCQSYSYSCFFSLSLCLQAASVIAARLVVGLASIGPGIGQGTTAGQTVEGVARQLKAEGKHEVLYCLVFV</sequence>
<comment type="caution">
    <text evidence="1">The sequence shown here is derived from an EMBL/GenBank/DDBJ whole genome shotgun (WGS) entry which is preliminary data.</text>
</comment>
<name>A0ACC0LJR6_RHOML</name>
<evidence type="ECO:0000313" key="2">
    <source>
        <dbReference type="Proteomes" id="UP001062846"/>
    </source>
</evidence>
<gene>
    <name evidence="1" type="ORF">RHMOL_Rhmol12G0162500</name>
</gene>
<proteinExistence type="predicted"/>
<accession>A0ACC0LJR6</accession>
<evidence type="ECO:0000313" key="1">
    <source>
        <dbReference type="EMBL" id="KAI8528632.1"/>
    </source>
</evidence>
<reference evidence="1" key="1">
    <citation type="submission" date="2022-02" db="EMBL/GenBank/DDBJ databases">
        <title>Plant Genome Project.</title>
        <authorList>
            <person name="Zhang R.-G."/>
        </authorList>
    </citation>
    <scope>NUCLEOTIDE SEQUENCE</scope>
    <source>
        <strain evidence="1">AT1</strain>
    </source>
</reference>